<dbReference type="Gene3D" id="3.40.1410.10">
    <property type="entry name" value="Chorismate lyase-like"/>
    <property type="match status" value="1"/>
</dbReference>
<organism evidence="5 6">
    <name type="scientific">Streptomyces kronopolitis</name>
    <dbReference type="NCBI Taxonomy" id="1612435"/>
    <lineage>
        <taxon>Bacteria</taxon>
        <taxon>Bacillati</taxon>
        <taxon>Actinomycetota</taxon>
        <taxon>Actinomycetes</taxon>
        <taxon>Kitasatosporales</taxon>
        <taxon>Streptomycetaceae</taxon>
        <taxon>Streptomyces</taxon>
    </lineage>
</organism>
<name>A0ABQ2JDU6_9ACTN</name>
<dbReference type="RefSeq" id="WP_189097606.1">
    <property type="nucleotide sequence ID" value="NZ_BMND01000008.1"/>
</dbReference>
<protein>
    <submittedName>
        <fullName evidence="5">GntR family transcriptional regulator</fullName>
    </submittedName>
</protein>
<dbReference type="PANTHER" id="PTHR44846">
    <property type="entry name" value="MANNOSYL-D-GLYCERATE TRANSPORT/METABOLISM SYSTEM REPRESSOR MNGR-RELATED"/>
    <property type="match status" value="1"/>
</dbReference>
<dbReference type="SMART" id="SM00345">
    <property type="entry name" value="HTH_GNTR"/>
    <property type="match status" value="1"/>
</dbReference>
<dbReference type="InterPro" id="IPR028978">
    <property type="entry name" value="Chorismate_lyase_/UTRA_dom_sf"/>
</dbReference>
<reference evidence="6" key="1">
    <citation type="journal article" date="2019" name="Int. J. Syst. Evol. Microbiol.">
        <title>The Global Catalogue of Microorganisms (GCM) 10K type strain sequencing project: providing services to taxonomists for standard genome sequencing and annotation.</title>
        <authorList>
            <consortium name="The Broad Institute Genomics Platform"/>
            <consortium name="The Broad Institute Genome Sequencing Center for Infectious Disease"/>
            <person name="Wu L."/>
            <person name="Ma J."/>
        </authorList>
    </citation>
    <scope>NUCLEOTIDE SEQUENCE [LARGE SCALE GENOMIC DNA]</scope>
    <source>
        <strain evidence="6">CGMCC 4.7323</strain>
    </source>
</reference>
<comment type="caution">
    <text evidence="5">The sequence shown here is derived from an EMBL/GenBank/DDBJ whole genome shotgun (WGS) entry which is preliminary data.</text>
</comment>
<dbReference type="SUPFAM" id="SSF64288">
    <property type="entry name" value="Chorismate lyase-like"/>
    <property type="match status" value="1"/>
</dbReference>
<dbReference type="GeneID" id="301548217"/>
<evidence type="ECO:0000259" key="4">
    <source>
        <dbReference type="PROSITE" id="PS50949"/>
    </source>
</evidence>
<evidence type="ECO:0000313" key="6">
    <source>
        <dbReference type="Proteomes" id="UP000600080"/>
    </source>
</evidence>
<accession>A0ABQ2JDU6</accession>
<dbReference type="InterPro" id="IPR050679">
    <property type="entry name" value="Bact_HTH_transcr_reg"/>
</dbReference>
<evidence type="ECO:0000256" key="2">
    <source>
        <dbReference type="ARBA" id="ARBA00023125"/>
    </source>
</evidence>
<keyword evidence="6" id="KW-1185">Reference proteome</keyword>
<evidence type="ECO:0000256" key="1">
    <source>
        <dbReference type="ARBA" id="ARBA00023015"/>
    </source>
</evidence>
<proteinExistence type="predicted"/>
<dbReference type="Pfam" id="PF07702">
    <property type="entry name" value="UTRA"/>
    <property type="match status" value="1"/>
</dbReference>
<keyword evidence="3" id="KW-0804">Transcription</keyword>
<dbReference type="InterPro" id="IPR036390">
    <property type="entry name" value="WH_DNA-bd_sf"/>
</dbReference>
<dbReference type="PROSITE" id="PS50949">
    <property type="entry name" value="HTH_GNTR"/>
    <property type="match status" value="1"/>
</dbReference>
<dbReference type="Pfam" id="PF00392">
    <property type="entry name" value="GntR"/>
    <property type="match status" value="1"/>
</dbReference>
<sequence length="261" mass="27584">MADGTQGVIAPYLHVADKIRARIADGTWPPGHKLPSRSALGAEFGGFGDNVVRRAQEALIAEGLLEGRTGSGTYVRSPHDRRTLLRTPAPSGVADLSGLAPAGFCGTWEAESEAKLPAPPEIAERLNLDSGALCVRTQYEFLDARHRPVMISTSWEPMELTGGTVVVLPEGGPLAGRGVAARMAHLGITVTQAVEVPRPIQLTRAQAQLLAGAIVGSLATLIARTHYDASGRPVETADVLVPADRWDIAYTVPAPPGTKRR</sequence>
<keyword evidence="1" id="KW-0805">Transcription regulation</keyword>
<evidence type="ECO:0000256" key="3">
    <source>
        <dbReference type="ARBA" id="ARBA00023163"/>
    </source>
</evidence>
<dbReference type="PANTHER" id="PTHR44846:SF17">
    <property type="entry name" value="GNTR-FAMILY TRANSCRIPTIONAL REGULATOR"/>
    <property type="match status" value="1"/>
</dbReference>
<dbReference type="SUPFAM" id="SSF46785">
    <property type="entry name" value="Winged helix' DNA-binding domain"/>
    <property type="match status" value="1"/>
</dbReference>
<dbReference type="CDD" id="cd07377">
    <property type="entry name" value="WHTH_GntR"/>
    <property type="match status" value="1"/>
</dbReference>
<dbReference type="Gene3D" id="1.10.10.10">
    <property type="entry name" value="Winged helix-like DNA-binding domain superfamily/Winged helix DNA-binding domain"/>
    <property type="match status" value="1"/>
</dbReference>
<dbReference type="EMBL" id="BMND01000008">
    <property type="protein sequence ID" value="GGN43113.1"/>
    <property type="molecule type" value="Genomic_DNA"/>
</dbReference>
<dbReference type="InterPro" id="IPR011663">
    <property type="entry name" value="UTRA"/>
</dbReference>
<dbReference type="InterPro" id="IPR000524">
    <property type="entry name" value="Tscrpt_reg_HTH_GntR"/>
</dbReference>
<keyword evidence="2" id="KW-0238">DNA-binding</keyword>
<feature type="domain" description="HTH gntR-type" evidence="4">
    <location>
        <begin position="9"/>
        <end position="78"/>
    </location>
</feature>
<dbReference type="Proteomes" id="UP000600080">
    <property type="component" value="Unassembled WGS sequence"/>
</dbReference>
<evidence type="ECO:0000313" key="5">
    <source>
        <dbReference type="EMBL" id="GGN43113.1"/>
    </source>
</evidence>
<dbReference type="InterPro" id="IPR036388">
    <property type="entry name" value="WH-like_DNA-bd_sf"/>
</dbReference>
<gene>
    <name evidence="5" type="ORF">GCM10012285_24130</name>
</gene>